<dbReference type="Gene3D" id="1.20.1280.50">
    <property type="match status" value="1"/>
</dbReference>
<organism evidence="2 3">
    <name type="scientific">Citrus unshiu</name>
    <name type="common">Satsuma mandarin</name>
    <name type="synonym">Citrus nobilis var. unshiu</name>
    <dbReference type="NCBI Taxonomy" id="55188"/>
    <lineage>
        <taxon>Eukaryota</taxon>
        <taxon>Viridiplantae</taxon>
        <taxon>Streptophyta</taxon>
        <taxon>Embryophyta</taxon>
        <taxon>Tracheophyta</taxon>
        <taxon>Spermatophyta</taxon>
        <taxon>Magnoliopsida</taxon>
        <taxon>eudicotyledons</taxon>
        <taxon>Gunneridae</taxon>
        <taxon>Pentapetalae</taxon>
        <taxon>rosids</taxon>
        <taxon>malvids</taxon>
        <taxon>Sapindales</taxon>
        <taxon>Rutaceae</taxon>
        <taxon>Aurantioideae</taxon>
        <taxon>Citrus</taxon>
    </lineage>
</organism>
<sequence length="514" mass="59499">MERKKTSPNVYVDRISSFPEPLLHHILSFLRTEHVAQTSVLSKTWKHVWHTYPTIYFRLYSSTLSRQKRVLKGLEQTLLNRHMNAIGLKKLMLSLHFSDDPKFASNINRCLIYAIASNVEKLYLYFDYMKYCLPQIVYYAKSIVVLELEYCKLDSPTRNVTLSSLRELGLFKCAANDEAIRDIVAGCPLIERLKIIDCRGLKSLEFLNLGKLSKFMVRNEDRLARVSICGPNVRLVDISSLHAPCGINVALCKNLKEFKLFKISITNEWLCNQFSELPFLEYVEIFRCMKIRKLLVRSCNTLDEFKLDTPNLSVFDYEGDMVSFSSNALALSETSLCLDSINVDNQWLVKFIELLAKLNHCSNVLNLECYAAAIVPRELREILSSPLTYENHVCFIINSEYNTFSLAKLLDSLLWISPHAETLSIKCNDCDHEFCFQFSYKKPHIYEGGTRHCCRSLPLSCWQHCIREVKIEDCREYQSEACIDTQSFSSENGEIMEKIDDLWRLFLESDDKDG</sequence>
<dbReference type="Pfam" id="PF23622">
    <property type="entry name" value="LRR_At1g61320_AtMIF1"/>
    <property type="match status" value="1"/>
</dbReference>
<dbReference type="Pfam" id="PF00646">
    <property type="entry name" value="F-box"/>
    <property type="match status" value="1"/>
</dbReference>
<dbReference type="EMBL" id="BDQV01000772">
    <property type="protein sequence ID" value="GAY67869.1"/>
    <property type="molecule type" value="Genomic_DNA"/>
</dbReference>
<dbReference type="InterPro" id="IPR032675">
    <property type="entry name" value="LRR_dom_sf"/>
</dbReference>
<evidence type="ECO:0000313" key="3">
    <source>
        <dbReference type="Proteomes" id="UP000236630"/>
    </source>
</evidence>
<dbReference type="PANTHER" id="PTHR34145:SF28">
    <property type="entry name" value="F-BOX DOMAIN-CONTAINING PROTEIN"/>
    <property type="match status" value="1"/>
</dbReference>
<dbReference type="SUPFAM" id="SSF52058">
    <property type="entry name" value="L domain-like"/>
    <property type="match status" value="1"/>
</dbReference>
<reference evidence="2 3" key="1">
    <citation type="journal article" date="2017" name="Front. Genet.">
        <title>Draft sequencing of the heterozygous diploid genome of Satsuma (Citrus unshiu Marc.) using a hybrid assembly approach.</title>
        <authorList>
            <person name="Shimizu T."/>
            <person name="Tanizawa Y."/>
            <person name="Mochizuki T."/>
            <person name="Nagasaki H."/>
            <person name="Yoshioka T."/>
            <person name="Toyoda A."/>
            <person name="Fujiyama A."/>
            <person name="Kaminuma E."/>
            <person name="Nakamura Y."/>
        </authorList>
    </citation>
    <scope>NUCLEOTIDE SEQUENCE [LARGE SCALE GENOMIC DNA]</scope>
    <source>
        <strain evidence="3">cv. Miyagawa wase</strain>
    </source>
</reference>
<dbReference type="Gene3D" id="3.80.10.10">
    <property type="entry name" value="Ribonuclease Inhibitor"/>
    <property type="match status" value="1"/>
</dbReference>
<dbReference type="InterPro" id="IPR053781">
    <property type="entry name" value="F-box_AtFBL13-like"/>
</dbReference>
<dbReference type="PROSITE" id="PS50181">
    <property type="entry name" value="FBOX"/>
    <property type="match status" value="1"/>
</dbReference>
<dbReference type="STRING" id="55188.A0A2H5QTE6"/>
<accession>A0A2H5QTE6</accession>
<comment type="caution">
    <text evidence="2">The sequence shown here is derived from an EMBL/GenBank/DDBJ whole genome shotgun (WGS) entry which is preliminary data.</text>
</comment>
<dbReference type="AlphaFoldDB" id="A0A2H5QTE6"/>
<gene>
    <name evidence="2" type="ORF">CUMW_259840</name>
</gene>
<dbReference type="SUPFAM" id="SSF81383">
    <property type="entry name" value="F-box domain"/>
    <property type="match status" value="1"/>
</dbReference>
<proteinExistence type="predicted"/>
<dbReference type="InterPro" id="IPR053772">
    <property type="entry name" value="At1g61320/At1g61330-like"/>
</dbReference>
<dbReference type="Proteomes" id="UP000236630">
    <property type="component" value="Unassembled WGS sequence"/>
</dbReference>
<dbReference type="InterPro" id="IPR001810">
    <property type="entry name" value="F-box_dom"/>
</dbReference>
<dbReference type="InterPro" id="IPR036047">
    <property type="entry name" value="F-box-like_dom_sf"/>
</dbReference>
<evidence type="ECO:0000259" key="1">
    <source>
        <dbReference type="PROSITE" id="PS50181"/>
    </source>
</evidence>
<feature type="domain" description="F-box" evidence="1">
    <location>
        <begin position="12"/>
        <end position="59"/>
    </location>
</feature>
<keyword evidence="3" id="KW-1185">Reference proteome</keyword>
<evidence type="ECO:0000313" key="2">
    <source>
        <dbReference type="EMBL" id="GAY67869.1"/>
    </source>
</evidence>
<dbReference type="InterPro" id="IPR055357">
    <property type="entry name" value="LRR_At1g61320_AtMIF1"/>
</dbReference>
<protein>
    <recommendedName>
        <fullName evidence="1">F-box domain-containing protein</fullName>
    </recommendedName>
</protein>
<dbReference type="PANTHER" id="PTHR34145">
    <property type="entry name" value="OS02G0105600 PROTEIN"/>
    <property type="match status" value="1"/>
</dbReference>
<name>A0A2H5QTE6_CITUN</name>
<dbReference type="CDD" id="cd22160">
    <property type="entry name" value="F-box_AtFBL13-like"/>
    <property type="match status" value="1"/>
</dbReference>